<feature type="region of interest" description="Disordered" evidence="1">
    <location>
        <begin position="1"/>
        <end position="40"/>
    </location>
</feature>
<protein>
    <submittedName>
        <fullName evidence="2">Uncharacterized protein</fullName>
    </submittedName>
</protein>
<sequence>MVLKTKISAKQTTTLENTPVEWQNTTKNEETRAPHQKREC</sequence>
<dbReference type="EMBL" id="KQ973277">
    <property type="protein sequence ID" value="KXZ75591.1"/>
    <property type="molecule type" value="Genomic_DNA"/>
</dbReference>
<organism evidence="2 3">
    <name type="scientific">Tribolium castaneum</name>
    <name type="common">Red flour beetle</name>
    <dbReference type="NCBI Taxonomy" id="7070"/>
    <lineage>
        <taxon>Eukaryota</taxon>
        <taxon>Metazoa</taxon>
        <taxon>Ecdysozoa</taxon>
        <taxon>Arthropoda</taxon>
        <taxon>Hexapoda</taxon>
        <taxon>Insecta</taxon>
        <taxon>Pterygota</taxon>
        <taxon>Neoptera</taxon>
        <taxon>Endopterygota</taxon>
        <taxon>Coleoptera</taxon>
        <taxon>Polyphaga</taxon>
        <taxon>Cucujiformia</taxon>
        <taxon>Tenebrionidae</taxon>
        <taxon>Tenebrionidae incertae sedis</taxon>
        <taxon>Tribolium</taxon>
    </lineage>
</organism>
<name>A0A139W8J8_TRICA</name>
<gene>
    <name evidence="2" type="primary">AUGUSTUS-3.0.2_31728</name>
    <name evidence="2" type="ORF">TcasGA2_TC031728</name>
</gene>
<evidence type="ECO:0000256" key="1">
    <source>
        <dbReference type="SAM" id="MobiDB-lite"/>
    </source>
</evidence>
<dbReference type="InParanoid" id="A0A139W8J8"/>
<dbReference type="AlphaFoldDB" id="A0A139W8J8"/>
<proteinExistence type="predicted"/>
<accession>A0A139W8J8</accession>
<reference evidence="2 3" key="2">
    <citation type="journal article" date="2010" name="Nucleic Acids Res.">
        <title>BeetleBase in 2010: revisions to provide comprehensive genomic information for Tribolium castaneum.</title>
        <authorList>
            <person name="Kim H.S."/>
            <person name="Murphy T."/>
            <person name="Xia J."/>
            <person name="Caragea D."/>
            <person name="Park Y."/>
            <person name="Beeman R.W."/>
            <person name="Lorenzen M.D."/>
            <person name="Butcher S."/>
            <person name="Manak J.R."/>
            <person name="Brown S.J."/>
        </authorList>
    </citation>
    <scope>NUCLEOTIDE SEQUENCE [LARGE SCALE GENOMIC DNA]</scope>
    <source>
        <strain evidence="2 3">Georgia GA2</strain>
    </source>
</reference>
<keyword evidence="3" id="KW-1185">Reference proteome</keyword>
<evidence type="ECO:0000313" key="3">
    <source>
        <dbReference type="Proteomes" id="UP000007266"/>
    </source>
</evidence>
<feature type="compositionally biased region" description="Polar residues" evidence="1">
    <location>
        <begin position="8"/>
        <end position="26"/>
    </location>
</feature>
<feature type="compositionally biased region" description="Basic and acidic residues" evidence="1">
    <location>
        <begin position="27"/>
        <end position="40"/>
    </location>
</feature>
<evidence type="ECO:0000313" key="2">
    <source>
        <dbReference type="EMBL" id="KXZ75591.1"/>
    </source>
</evidence>
<reference evidence="2 3" key="1">
    <citation type="journal article" date="2008" name="Nature">
        <title>The genome of the model beetle and pest Tribolium castaneum.</title>
        <authorList>
            <consortium name="Tribolium Genome Sequencing Consortium"/>
            <person name="Richards S."/>
            <person name="Gibbs R.A."/>
            <person name="Weinstock G.M."/>
            <person name="Brown S.J."/>
            <person name="Denell R."/>
            <person name="Beeman R.W."/>
            <person name="Gibbs R."/>
            <person name="Beeman R.W."/>
            <person name="Brown S.J."/>
            <person name="Bucher G."/>
            <person name="Friedrich M."/>
            <person name="Grimmelikhuijzen C.J."/>
            <person name="Klingler M."/>
            <person name="Lorenzen M."/>
            <person name="Richards S."/>
            <person name="Roth S."/>
            <person name="Schroder R."/>
            <person name="Tautz D."/>
            <person name="Zdobnov E.M."/>
            <person name="Muzny D."/>
            <person name="Gibbs R.A."/>
            <person name="Weinstock G.M."/>
            <person name="Attaway T."/>
            <person name="Bell S."/>
            <person name="Buhay C.J."/>
            <person name="Chandrabose M.N."/>
            <person name="Chavez D."/>
            <person name="Clerk-Blankenburg K.P."/>
            <person name="Cree A."/>
            <person name="Dao M."/>
            <person name="Davis C."/>
            <person name="Chacko J."/>
            <person name="Dinh H."/>
            <person name="Dugan-Rocha S."/>
            <person name="Fowler G."/>
            <person name="Garner T.T."/>
            <person name="Garnes J."/>
            <person name="Gnirke A."/>
            <person name="Hawes A."/>
            <person name="Hernandez J."/>
            <person name="Hines S."/>
            <person name="Holder M."/>
            <person name="Hume J."/>
            <person name="Jhangiani S.N."/>
            <person name="Joshi V."/>
            <person name="Khan Z.M."/>
            <person name="Jackson L."/>
            <person name="Kovar C."/>
            <person name="Kowis A."/>
            <person name="Lee S."/>
            <person name="Lewis L.R."/>
            <person name="Margolis J."/>
            <person name="Morgan M."/>
            <person name="Nazareth L.V."/>
            <person name="Nguyen N."/>
            <person name="Okwuonu G."/>
            <person name="Parker D."/>
            <person name="Richards S."/>
            <person name="Ruiz S.J."/>
            <person name="Santibanez J."/>
            <person name="Savard J."/>
            <person name="Scherer S.E."/>
            <person name="Schneider B."/>
            <person name="Sodergren E."/>
            <person name="Tautz D."/>
            <person name="Vattahil S."/>
            <person name="Villasana D."/>
            <person name="White C.S."/>
            <person name="Wright R."/>
            <person name="Park Y."/>
            <person name="Beeman R.W."/>
            <person name="Lord J."/>
            <person name="Oppert B."/>
            <person name="Lorenzen M."/>
            <person name="Brown S."/>
            <person name="Wang L."/>
            <person name="Savard J."/>
            <person name="Tautz D."/>
            <person name="Richards S."/>
            <person name="Weinstock G."/>
            <person name="Gibbs R.A."/>
            <person name="Liu Y."/>
            <person name="Worley K."/>
            <person name="Weinstock G."/>
            <person name="Elsik C.G."/>
            <person name="Reese J.T."/>
            <person name="Elhaik E."/>
            <person name="Landan G."/>
            <person name="Graur D."/>
            <person name="Arensburger P."/>
            <person name="Atkinson P."/>
            <person name="Beeman R.W."/>
            <person name="Beidler J."/>
            <person name="Brown S.J."/>
            <person name="Demuth J.P."/>
            <person name="Drury D.W."/>
            <person name="Du Y.Z."/>
            <person name="Fujiwara H."/>
            <person name="Lorenzen M."/>
            <person name="Maselli V."/>
            <person name="Osanai M."/>
            <person name="Park Y."/>
            <person name="Robertson H.M."/>
            <person name="Tu Z."/>
            <person name="Wang J.J."/>
            <person name="Wang S."/>
            <person name="Richards S."/>
            <person name="Song H."/>
            <person name="Zhang L."/>
            <person name="Sodergren E."/>
            <person name="Werner D."/>
            <person name="Stanke M."/>
            <person name="Morgenstern B."/>
            <person name="Solovyev V."/>
            <person name="Kosarev P."/>
            <person name="Brown G."/>
            <person name="Chen H.C."/>
            <person name="Ermolaeva O."/>
            <person name="Hlavina W."/>
            <person name="Kapustin Y."/>
            <person name="Kiryutin B."/>
            <person name="Kitts P."/>
            <person name="Maglott D."/>
            <person name="Pruitt K."/>
            <person name="Sapojnikov V."/>
            <person name="Souvorov A."/>
            <person name="Mackey A.J."/>
            <person name="Waterhouse R.M."/>
            <person name="Wyder S."/>
            <person name="Zdobnov E.M."/>
            <person name="Zdobnov E.M."/>
            <person name="Wyder S."/>
            <person name="Kriventseva E.V."/>
            <person name="Kadowaki T."/>
            <person name="Bork P."/>
            <person name="Aranda M."/>
            <person name="Bao R."/>
            <person name="Beermann A."/>
            <person name="Berns N."/>
            <person name="Bolognesi R."/>
            <person name="Bonneton F."/>
            <person name="Bopp D."/>
            <person name="Brown S.J."/>
            <person name="Bucher G."/>
            <person name="Butts T."/>
            <person name="Chaumot A."/>
            <person name="Denell R.E."/>
            <person name="Ferrier D.E."/>
            <person name="Friedrich M."/>
            <person name="Gordon C.M."/>
            <person name="Jindra M."/>
            <person name="Klingler M."/>
            <person name="Lan Q."/>
            <person name="Lattorff H.M."/>
            <person name="Laudet V."/>
            <person name="von Levetsow C."/>
            <person name="Liu Z."/>
            <person name="Lutz R."/>
            <person name="Lynch J.A."/>
            <person name="da Fonseca R.N."/>
            <person name="Posnien N."/>
            <person name="Reuter R."/>
            <person name="Roth S."/>
            <person name="Savard J."/>
            <person name="Schinko J.B."/>
            <person name="Schmitt C."/>
            <person name="Schoppmeier M."/>
            <person name="Schroder R."/>
            <person name="Shippy T.D."/>
            <person name="Simonnet F."/>
            <person name="Marques-Souza H."/>
            <person name="Tautz D."/>
            <person name="Tomoyasu Y."/>
            <person name="Trauner J."/>
            <person name="Van der Zee M."/>
            <person name="Vervoort M."/>
            <person name="Wittkopp N."/>
            <person name="Wimmer E.A."/>
            <person name="Yang X."/>
            <person name="Jones A.K."/>
            <person name="Sattelle D.B."/>
            <person name="Ebert P.R."/>
            <person name="Nelson D."/>
            <person name="Scott J.G."/>
            <person name="Beeman R.W."/>
            <person name="Muthukrishnan S."/>
            <person name="Kramer K.J."/>
            <person name="Arakane Y."/>
            <person name="Beeman R.W."/>
            <person name="Zhu Q."/>
            <person name="Hogenkamp D."/>
            <person name="Dixit R."/>
            <person name="Oppert B."/>
            <person name="Jiang H."/>
            <person name="Zou Z."/>
            <person name="Marshall J."/>
            <person name="Elpidina E."/>
            <person name="Vinokurov K."/>
            <person name="Oppert C."/>
            <person name="Zou Z."/>
            <person name="Evans J."/>
            <person name="Lu Z."/>
            <person name="Zhao P."/>
            <person name="Sumathipala N."/>
            <person name="Altincicek B."/>
            <person name="Vilcinskas A."/>
            <person name="Williams M."/>
            <person name="Hultmark D."/>
            <person name="Hetru C."/>
            <person name="Jiang H."/>
            <person name="Grimmelikhuijzen C.J."/>
            <person name="Hauser F."/>
            <person name="Cazzamali G."/>
            <person name="Williamson M."/>
            <person name="Park Y."/>
            <person name="Li B."/>
            <person name="Tanaka Y."/>
            <person name="Predel R."/>
            <person name="Neupert S."/>
            <person name="Schachtner J."/>
            <person name="Verleyen P."/>
            <person name="Raible F."/>
            <person name="Bork P."/>
            <person name="Friedrich M."/>
            <person name="Walden K.K."/>
            <person name="Robertson H.M."/>
            <person name="Angeli S."/>
            <person name="Foret S."/>
            <person name="Bucher G."/>
            <person name="Schuetz S."/>
            <person name="Maleszka R."/>
            <person name="Wimmer E.A."/>
            <person name="Beeman R.W."/>
            <person name="Lorenzen M."/>
            <person name="Tomoyasu Y."/>
            <person name="Miller S.C."/>
            <person name="Grossmann D."/>
            <person name="Bucher G."/>
        </authorList>
    </citation>
    <scope>NUCLEOTIDE SEQUENCE [LARGE SCALE GENOMIC DNA]</scope>
    <source>
        <strain evidence="2 3">Georgia GA2</strain>
    </source>
</reference>
<dbReference type="Proteomes" id="UP000007266">
    <property type="component" value="Unassembled WGS sequence"/>
</dbReference>